<dbReference type="InterPro" id="IPR041304">
    <property type="entry name" value="AbiTii"/>
</dbReference>
<dbReference type="Proteomes" id="UP001595748">
    <property type="component" value="Unassembled WGS sequence"/>
</dbReference>
<feature type="domain" description="AbiTii" evidence="1">
    <location>
        <begin position="19"/>
        <end position="176"/>
    </location>
</feature>
<dbReference type="Pfam" id="PF18864">
    <property type="entry name" value="AbiTii"/>
    <property type="match status" value="1"/>
</dbReference>
<sequence>MSDSEVNLSRKVVNEAVNLCEAILDDIELSKTSLSNIVLKTARLCRLIGDFEYLKIMQYEASGYPSHPEGMPQDLWSYAVRAGRNYKEKTKDKEKEKINEYIYRESIGELEGAELAYTERLRASQGTSISSEYAAIAVSNIEAGRNIAVNAMSRSRSRLESRRAFIYNYVINKYYELKLEGITSDIISNYSVKVDSRLTLIAPESSKKFVSIYENLNSDNEEDWSNAVHSCRRILQELADTLFPPIEDKKLDSGKIIKLGVQNYVNRLIAFVESRTDSDKFRSVIGSHLKYIGERLDAVYNAANKGSHETITDREEAERYVIYTYLIVGDILTLVE</sequence>
<evidence type="ECO:0000313" key="2">
    <source>
        <dbReference type="EMBL" id="MFC3861788.1"/>
    </source>
</evidence>
<keyword evidence="3" id="KW-1185">Reference proteome</keyword>
<evidence type="ECO:0000313" key="3">
    <source>
        <dbReference type="Proteomes" id="UP001595748"/>
    </source>
</evidence>
<name>A0ABV8ABG9_9DEIO</name>
<accession>A0ABV8ABG9</accession>
<organism evidence="2 3">
    <name type="scientific">Deinococcus antarcticus</name>
    <dbReference type="NCBI Taxonomy" id="1298767"/>
    <lineage>
        <taxon>Bacteria</taxon>
        <taxon>Thermotogati</taxon>
        <taxon>Deinococcota</taxon>
        <taxon>Deinococci</taxon>
        <taxon>Deinococcales</taxon>
        <taxon>Deinococcaceae</taxon>
        <taxon>Deinococcus</taxon>
    </lineage>
</organism>
<reference evidence="3" key="1">
    <citation type="journal article" date="2019" name="Int. J. Syst. Evol. Microbiol.">
        <title>The Global Catalogue of Microorganisms (GCM) 10K type strain sequencing project: providing services to taxonomists for standard genome sequencing and annotation.</title>
        <authorList>
            <consortium name="The Broad Institute Genomics Platform"/>
            <consortium name="The Broad Institute Genome Sequencing Center for Infectious Disease"/>
            <person name="Wu L."/>
            <person name="Ma J."/>
        </authorList>
    </citation>
    <scope>NUCLEOTIDE SEQUENCE [LARGE SCALE GENOMIC DNA]</scope>
    <source>
        <strain evidence="3">CCTCC AB 2013263</strain>
    </source>
</reference>
<proteinExistence type="predicted"/>
<dbReference type="RefSeq" id="WP_380079030.1">
    <property type="nucleotide sequence ID" value="NZ_JBHRZF010000158.1"/>
</dbReference>
<comment type="caution">
    <text evidence="2">The sequence shown here is derived from an EMBL/GenBank/DDBJ whole genome shotgun (WGS) entry which is preliminary data.</text>
</comment>
<evidence type="ECO:0000259" key="1">
    <source>
        <dbReference type="Pfam" id="PF18864"/>
    </source>
</evidence>
<protein>
    <recommendedName>
        <fullName evidence="1">AbiTii domain-containing protein</fullName>
    </recommendedName>
</protein>
<dbReference type="EMBL" id="JBHRZF010000158">
    <property type="protein sequence ID" value="MFC3861788.1"/>
    <property type="molecule type" value="Genomic_DNA"/>
</dbReference>
<gene>
    <name evidence="2" type="ORF">ACFOPQ_13555</name>
</gene>